<keyword evidence="8" id="KW-0653">Protein transport</keyword>
<evidence type="ECO:0000256" key="7">
    <source>
        <dbReference type="ARBA" id="ARBA00022795"/>
    </source>
</evidence>
<evidence type="ECO:0000313" key="13">
    <source>
        <dbReference type="Proteomes" id="UP001200430"/>
    </source>
</evidence>
<keyword evidence="12" id="KW-0282">Flagellum</keyword>
<keyword evidence="4" id="KW-0813">Transport</keyword>
<evidence type="ECO:0000256" key="9">
    <source>
        <dbReference type="ARBA" id="ARBA00023136"/>
    </source>
</evidence>
<keyword evidence="11" id="KW-0175">Coiled coil</keyword>
<organism evidence="12 13">
    <name type="scientific">Dethiosulfovibrio marinus</name>
    <dbReference type="NCBI Taxonomy" id="133532"/>
    <lineage>
        <taxon>Bacteria</taxon>
        <taxon>Thermotogati</taxon>
        <taxon>Synergistota</taxon>
        <taxon>Synergistia</taxon>
        <taxon>Synergistales</taxon>
        <taxon>Dethiosulfovibrionaceae</taxon>
        <taxon>Dethiosulfovibrio</taxon>
    </lineage>
</organism>
<keyword evidence="12" id="KW-0966">Cell projection</keyword>
<dbReference type="EMBL" id="JAKGUD010000002">
    <property type="protein sequence ID" value="MCF4141594.1"/>
    <property type="molecule type" value="Genomic_DNA"/>
</dbReference>
<dbReference type="Proteomes" id="UP001200430">
    <property type="component" value="Unassembled WGS sequence"/>
</dbReference>
<dbReference type="Gene3D" id="1.10.287.1700">
    <property type="match status" value="1"/>
</dbReference>
<sequence length="149" mass="17897">MKDRIDRFRKILKAKETARDLVRKELAELKRQEEAFLDHLRELRDEKLEYIRRFENIASGNVTIEGLRIGSEDISRTEDRIKEGIVKVLRLRKKMETVEAALLEKHRDVRKVETYLLQMELQWEKECLRKEQMAVDEIAGMLHHRRGEN</sequence>
<protein>
    <recommendedName>
        <fullName evidence="3">Flagellar FliJ protein</fullName>
    </recommendedName>
</protein>
<feature type="coiled-coil region" evidence="11">
    <location>
        <begin position="12"/>
        <end position="46"/>
    </location>
</feature>
<evidence type="ECO:0000256" key="3">
    <source>
        <dbReference type="ARBA" id="ARBA00020392"/>
    </source>
</evidence>
<evidence type="ECO:0000256" key="2">
    <source>
        <dbReference type="ARBA" id="ARBA00010004"/>
    </source>
</evidence>
<keyword evidence="7" id="KW-1005">Bacterial flagellum biogenesis</keyword>
<accession>A0ABS9ELL8</accession>
<comment type="subcellular location">
    <subcellularLocation>
        <location evidence="1">Cell membrane</location>
        <topology evidence="1">Peripheral membrane protein</topology>
        <orientation evidence="1">Cytoplasmic side</orientation>
    </subcellularLocation>
</comment>
<evidence type="ECO:0000256" key="4">
    <source>
        <dbReference type="ARBA" id="ARBA00022448"/>
    </source>
</evidence>
<proteinExistence type="inferred from homology"/>
<evidence type="ECO:0000256" key="10">
    <source>
        <dbReference type="ARBA" id="ARBA00023225"/>
    </source>
</evidence>
<comment type="similarity">
    <text evidence="2">Belongs to the FliJ family.</text>
</comment>
<evidence type="ECO:0000256" key="11">
    <source>
        <dbReference type="SAM" id="Coils"/>
    </source>
</evidence>
<dbReference type="InterPro" id="IPR053716">
    <property type="entry name" value="Flag_assembly_chemotaxis_eff"/>
</dbReference>
<dbReference type="RefSeq" id="WP_236098084.1">
    <property type="nucleotide sequence ID" value="NZ_JAKGUD010000002.1"/>
</dbReference>
<evidence type="ECO:0000313" key="12">
    <source>
        <dbReference type="EMBL" id="MCF4141594.1"/>
    </source>
</evidence>
<reference evidence="12 13" key="1">
    <citation type="submission" date="2022-01" db="EMBL/GenBank/DDBJ databases">
        <title>Dethiosulfovibrio faecalis sp. nov., a novel proteolytic, non-sulfur-reducing bacterium isolated from a marine aquaculture solid waste bioreactor.</title>
        <authorList>
            <person name="Grabowski S."/>
            <person name="Apolinario E."/>
            <person name="Schneider N."/>
            <person name="Marshall C.W."/>
            <person name="Sowers K.R."/>
        </authorList>
    </citation>
    <scope>NUCLEOTIDE SEQUENCE [LARGE SCALE GENOMIC DNA]</scope>
    <source>
        <strain evidence="12 13">DSM 12537</strain>
    </source>
</reference>
<name>A0ABS9ELL8_9BACT</name>
<comment type="caution">
    <text evidence="12">The sequence shown here is derived from an EMBL/GenBank/DDBJ whole genome shotgun (WGS) entry which is preliminary data.</text>
</comment>
<evidence type="ECO:0000256" key="8">
    <source>
        <dbReference type="ARBA" id="ARBA00022927"/>
    </source>
</evidence>
<keyword evidence="5" id="KW-1003">Cell membrane</keyword>
<evidence type="ECO:0000256" key="6">
    <source>
        <dbReference type="ARBA" id="ARBA00022500"/>
    </source>
</evidence>
<evidence type="ECO:0000256" key="5">
    <source>
        <dbReference type="ARBA" id="ARBA00022475"/>
    </source>
</evidence>
<dbReference type="InterPro" id="IPR012823">
    <property type="entry name" value="Flagell_FliJ"/>
</dbReference>
<keyword evidence="6" id="KW-0145">Chemotaxis</keyword>
<evidence type="ECO:0000256" key="1">
    <source>
        <dbReference type="ARBA" id="ARBA00004413"/>
    </source>
</evidence>
<keyword evidence="13" id="KW-1185">Reference proteome</keyword>
<keyword evidence="10" id="KW-1006">Bacterial flagellum protein export</keyword>
<dbReference type="Pfam" id="PF02050">
    <property type="entry name" value="FliJ"/>
    <property type="match status" value="1"/>
</dbReference>
<keyword evidence="9" id="KW-0472">Membrane</keyword>
<keyword evidence="12" id="KW-0969">Cilium</keyword>
<gene>
    <name evidence="12" type="ORF">L2W38_02015</name>
</gene>